<dbReference type="AlphaFoldDB" id="A0AAX2HEE3"/>
<reference evidence="1 2" key="1">
    <citation type="submission" date="2017-08" db="EMBL/GenBank/DDBJ databases">
        <authorList>
            <person name="Chaillou S."/>
        </authorList>
    </citation>
    <scope>NUCLEOTIDE SEQUENCE [LARGE SCALE GENOMIC DNA]</scope>
    <source>
        <strain evidence="1 2">MFPA15A1205</strain>
    </source>
</reference>
<gene>
    <name evidence="1" type="ORF">PLUA15_70121</name>
</gene>
<evidence type="ECO:0000313" key="2">
    <source>
        <dbReference type="Proteomes" id="UP000219564"/>
    </source>
</evidence>
<dbReference type="SUPFAM" id="SSF48613">
    <property type="entry name" value="Heme oxygenase-like"/>
    <property type="match status" value="1"/>
</dbReference>
<sequence>MSAYFLRTQRALLHGMPPVQSPPAAPSVLNDLRAGTHTLHVALEQRLPFFSDTLDLGFYTRLLSAYFGFYQALEDRLTHSAFIPSGFDLAARLKTPALVQDLRALGVDPHALPRCQHLPTVRSEAQALGVLYVLEGATLGGNVLRKRVAEHLGLDADNGGAFLFVYGEDTGQHWKAFIEFLGSVPLDATGRSEAAQAACSTFSCFEQWLDRQEVLL</sequence>
<evidence type="ECO:0000313" key="1">
    <source>
        <dbReference type="EMBL" id="SOB55172.1"/>
    </source>
</evidence>
<dbReference type="Gene3D" id="1.20.910.10">
    <property type="entry name" value="Heme oxygenase-like"/>
    <property type="match status" value="1"/>
</dbReference>
<dbReference type="GO" id="GO:0006788">
    <property type="term" value="P:heme oxidation"/>
    <property type="evidence" value="ECO:0007669"/>
    <property type="project" value="InterPro"/>
</dbReference>
<dbReference type="GO" id="GO:0004392">
    <property type="term" value="F:heme oxygenase (decyclizing) activity"/>
    <property type="evidence" value="ECO:0007669"/>
    <property type="project" value="InterPro"/>
</dbReference>
<protein>
    <submittedName>
        <fullName evidence="1">Heme oxygenase</fullName>
    </submittedName>
</protein>
<organism evidence="1 2">
    <name type="scientific">Pseudomonas lundensis</name>
    <dbReference type="NCBI Taxonomy" id="86185"/>
    <lineage>
        <taxon>Bacteria</taxon>
        <taxon>Pseudomonadati</taxon>
        <taxon>Pseudomonadota</taxon>
        <taxon>Gammaproteobacteria</taxon>
        <taxon>Pseudomonadales</taxon>
        <taxon>Pseudomonadaceae</taxon>
        <taxon>Pseudomonas</taxon>
    </lineage>
</organism>
<dbReference type="EMBL" id="OBKZ01000054">
    <property type="protein sequence ID" value="SOB55172.1"/>
    <property type="molecule type" value="Genomic_DNA"/>
</dbReference>
<comment type="caution">
    <text evidence="1">The sequence shown here is derived from an EMBL/GenBank/DDBJ whole genome shotgun (WGS) entry which is preliminary data.</text>
</comment>
<dbReference type="Proteomes" id="UP000219564">
    <property type="component" value="Unassembled WGS sequence"/>
</dbReference>
<dbReference type="Pfam" id="PF01126">
    <property type="entry name" value="Heme_oxygenase"/>
    <property type="match status" value="1"/>
</dbReference>
<dbReference type="InterPro" id="IPR016084">
    <property type="entry name" value="Haem_Oase-like_multi-hlx"/>
</dbReference>
<accession>A0AAX2HEE3</accession>
<proteinExistence type="predicted"/>
<name>A0AAX2HEE3_9PSED</name>
<dbReference type="CDD" id="cd19166">
    <property type="entry name" value="HemeO-bac"/>
    <property type="match status" value="1"/>
</dbReference>
<dbReference type="InterPro" id="IPR016053">
    <property type="entry name" value="Haem_Oase-like"/>
</dbReference>